<evidence type="ECO:0000313" key="2">
    <source>
        <dbReference type="EMBL" id="CAA6802696.1"/>
    </source>
</evidence>
<gene>
    <name evidence="2" type="ORF">HELGO_WM34238</name>
</gene>
<accession>A0A6S6S922</accession>
<dbReference type="PROSITE" id="PS51257">
    <property type="entry name" value="PROKAR_LIPOPROTEIN"/>
    <property type="match status" value="1"/>
</dbReference>
<feature type="region of interest" description="Disordered" evidence="1">
    <location>
        <begin position="215"/>
        <end position="239"/>
    </location>
</feature>
<sequence length="261" mass="30020">MTQKKLLAGVIISSIFFMGGCVGKKDFTKGVSEEDKKLLSANYEKILYIYKNRLRVTRTGFYPNYNDGYYPDKNVLIPDGPSSEKKFRTNYYSSKISNYFGLRQFNLKKFVDDINNNNLRNIHEKIIIVKKKKYPYIKDINLLMPEDIIALASDNISEKKKKIIEKKYHVAAKEYDARQEEYRAEVCKRDERFFIKGECYNTPYIPYIPYRPPSKSYDKPSYDSRSSGSGSGYSGSSSGCRVQTVYVPGGNGRTAQTTVCN</sequence>
<dbReference type="AlphaFoldDB" id="A0A6S6S922"/>
<reference evidence="2" key="1">
    <citation type="submission" date="2020-01" db="EMBL/GenBank/DDBJ databases">
        <authorList>
            <person name="Meier V. D."/>
            <person name="Meier V D."/>
        </authorList>
    </citation>
    <scope>NUCLEOTIDE SEQUENCE</scope>
    <source>
        <strain evidence="2">HLG_WM_MAG_03</strain>
    </source>
</reference>
<proteinExistence type="predicted"/>
<feature type="compositionally biased region" description="Low complexity" evidence="1">
    <location>
        <begin position="223"/>
        <end position="239"/>
    </location>
</feature>
<evidence type="ECO:0000256" key="1">
    <source>
        <dbReference type="SAM" id="MobiDB-lite"/>
    </source>
</evidence>
<organism evidence="2">
    <name type="scientific">uncultured Sulfurovum sp</name>
    <dbReference type="NCBI Taxonomy" id="269237"/>
    <lineage>
        <taxon>Bacteria</taxon>
        <taxon>Pseudomonadati</taxon>
        <taxon>Campylobacterota</taxon>
        <taxon>Epsilonproteobacteria</taxon>
        <taxon>Campylobacterales</taxon>
        <taxon>Sulfurovaceae</taxon>
        <taxon>Sulfurovum</taxon>
        <taxon>environmental samples</taxon>
    </lineage>
</organism>
<evidence type="ECO:0008006" key="3">
    <source>
        <dbReference type="Google" id="ProtNLM"/>
    </source>
</evidence>
<dbReference type="EMBL" id="CACVAR010000105">
    <property type="protein sequence ID" value="CAA6802696.1"/>
    <property type="molecule type" value="Genomic_DNA"/>
</dbReference>
<protein>
    <recommendedName>
        <fullName evidence="3">Lipoprotein</fullName>
    </recommendedName>
</protein>
<name>A0A6S6S922_9BACT</name>